<dbReference type="RefSeq" id="WP_207333087.1">
    <property type="nucleotide sequence ID" value="NZ_JAFMYW010000021.1"/>
</dbReference>
<sequence>MHPETVLRIIDLLNQYLEEAQRNLALGFTYPMQVSFLKLRAIEQFIRFYRSPEKAERLLSQLLEESVTQPDPLAYLRAEIAFEEHVARQSFQGAYALIEEQLTDQAIDLYSLRKARIRG</sequence>
<keyword evidence="2" id="KW-1185">Reference proteome</keyword>
<accession>A0ABS3JSZ6</accession>
<dbReference type="Proteomes" id="UP000664628">
    <property type="component" value="Unassembled WGS sequence"/>
</dbReference>
<evidence type="ECO:0000313" key="1">
    <source>
        <dbReference type="EMBL" id="MBO0953135.1"/>
    </source>
</evidence>
<gene>
    <name evidence="1" type="ORF">J2I46_31470</name>
</gene>
<proteinExistence type="predicted"/>
<reference evidence="1 2" key="1">
    <citation type="submission" date="2021-03" db="EMBL/GenBank/DDBJ databases">
        <title>Fibrella sp. HMF5405 genome sequencing and assembly.</title>
        <authorList>
            <person name="Kang H."/>
            <person name="Kim H."/>
            <person name="Bae S."/>
            <person name="Joh K."/>
        </authorList>
    </citation>
    <scope>NUCLEOTIDE SEQUENCE [LARGE SCALE GENOMIC DNA]</scope>
    <source>
        <strain evidence="1 2">HMF5405</strain>
    </source>
</reference>
<dbReference type="EMBL" id="JAFMYW010000021">
    <property type="protein sequence ID" value="MBO0953135.1"/>
    <property type="molecule type" value="Genomic_DNA"/>
</dbReference>
<evidence type="ECO:0000313" key="2">
    <source>
        <dbReference type="Proteomes" id="UP000664628"/>
    </source>
</evidence>
<protein>
    <submittedName>
        <fullName evidence="1">Uncharacterized protein</fullName>
    </submittedName>
</protein>
<name>A0ABS3JSZ6_9BACT</name>
<comment type="caution">
    <text evidence="1">The sequence shown here is derived from an EMBL/GenBank/DDBJ whole genome shotgun (WGS) entry which is preliminary data.</text>
</comment>
<organism evidence="1 2">
    <name type="scientific">Fibrella forsythiae</name>
    <dbReference type="NCBI Taxonomy" id="2817061"/>
    <lineage>
        <taxon>Bacteria</taxon>
        <taxon>Pseudomonadati</taxon>
        <taxon>Bacteroidota</taxon>
        <taxon>Cytophagia</taxon>
        <taxon>Cytophagales</taxon>
        <taxon>Spirosomataceae</taxon>
        <taxon>Fibrella</taxon>
    </lineage>
</organism>